<evidence type="ECO:0000256" key="7">
    <source>
        <dbReference type="ARBA" id="ARBA00023204"/>
    </source>
</evidence>
<dbReference type="Pfam" id="PF01035">
    <property type="entry name" value="DNA_binding_1"/>
    <property type="match status" value="1"/>
</dbReference>
<accession>A0A1G2HU44</accession>
<evidence type="ECO:0000256" key="4">
    <source>
        <dbReference type="ARBA" id="ARBA00022603"/>
    </source>
</evidence>
<evidence type="ECO:0000313" key="10">
    <source>
        <dbReference type="EMBL" id="OGZ66056.1"/>
    </source>
</evidence>
<keyword evidence="5" id="KW-0808">Transferase</keyword>
<dbReference type="InterPro" id="IPR014048">
    <property type="entry name" value="MethylDNA_cys_MeTrfase_DNA-bd"/>
</dbReference>
<keyword evidence="7" id="KW-0234">DNA repair</keyword>
<dbReference type="InterPro" id="IPR036217">
    <property type="entry name" value="MethylDNA_cys_MeTrfase_DNAb"/>
</dbReference>
<gene>
    <name evidence="10" type="ORF">A3D34_02645</name>
</gene>
<evidence type="ECO:0000256" key="8">
    <source>
        <dbReference type="ARBA" id="ARBA00049348"/>
    </source>
</evidence>
<keyword evidence="4" id="KW-0489">Methyltransferase</keyword>
<dbReference type="PANTHER" id="PTHR10815:SF13">
    <property type="entry name" value="METHYLATED-DNA--PROTEIN-CYSTEINE METHYLTRANSFERASE"/>
    <property type="match status" value="1"/>
</dbReference>
<dbReference type="Gene3D" id="1.10.10.10">
    <property type="entry name" value="Winged helix-like DNA-binding domain superfamily/Winged helix DNA-binding domain"/>
    <property type="match status" value="1"/>
</dbReference>
<keyword evidence="6" id="KW-0227">DNA damage</keyword>
<dbReference type="InterPro" id="IPR001497">
    <property type="entry name" value="MethylDNA_cys_MeTrfase_AS"/>
</dbReference>
<reference evidence="10 11" key="1">
    <citation type="journal article" date="2016" name="Nat. Commun.">
        <title>Thousands of microbial genomes shed light on interconnected biogeochemical processes in an aquifer system.</title>
        <authorList>
            <person name="Anantharaman K."/>
            <person name="Brown C.T."/>
            <person name="Hug L.A."/>
            <person name="Sharon I."/>
            <person name="Castelle C.J."/>
            <person name="Probst A.J."/>
            <person name="Thomas B.C."/>
            <person name="Singh A."/>
            <person name="Wilkins M.J."/>
            <person name="Karaoz U."/>
            <person name="Brodie E.L."/>
            <person name="Williams K.H."/>
            <person name="Hubbard S.S."/>
            <person name="Banfield J.F."/>
        </authorList>
    </citation>
    <scope>NUCLEOTIDE SEQUENCE [LARGE SCALE GENOMIC DNA]</scope>
</reference>
<dbReference type="CDD" id="cd06445">
    <property type="entry name" value="ATase"/>
    <property type="match status" value="1"/>
</dbReference>
<name>A0A1G2HU44_9BACT</name>
<protein>
    <recommendedName>
        <fullName evidence="3">methylated-DNA--[protein]-cysteine S-methyltransferase</fullName>
        <ecNumber evidence="3">2.1.1.63</ecNumber>
    </recommendedName>
</protein>
<dbReference type="AlphaFoldDB" id="A0A1G2HU44"/>
<dbReference type="Proteomes" id="UP000179183">
    <property type="component" value="Unassembled WGS sequence"/>
</dbReference>
<comment type="caution">
    <text evidence="10">The sequence shown here is derived from an EMBL/GenBank/DDBJ whole genome shotgun (WGS) entry which is preliminary data.</text>
</comment>
<dbReference type="InterPro" id="IPR036388">
    <property type="entry name" value="WH-like_DNA-bd_sf"/>
</dbReference>
<organism evidence="10 11">
    <name type="scientific">Candidatus Staskawiczbacteria bacterium RIFCSPHIGHO2_02_FULL_33_16</name>
    <dbReference type="NCBI Taxonomy" id="1802204"/>
    <lineage>
        <taxon>Bacteria</taxon>
        <taxon>Candidatus Staskawicziibacteriota</taxon>
    </lineage>
</organism>
<comment type="catalytic activity">
    <reaction evidence="1">
        <text>a 4-O-methyl-thymidine in DNA + L-cysteinyl-[protein] = a thymidine in DNA + S-methyl-L-cysteinyl-[protein]</text>
        <dbReference type="Rhea" id="RHEA:53428"/>
        <dbReference type="Rhea" id="RHEA-COMP:10131"/>
        <dbReference type="Rhea" id="RHEA-COMP:10132"/>
        <dbReference type="Rhea" id="RHEA-COMP:13555"/>
        <dbReference type="Rhea" id="RHEA-COMP:13556"/>
        <dbReference type="ChEBI" id="CHEBI:29950"/>
        <dbReference type="ChEBI" id="CHEBI:82612"/>
        <dbReference type="ChEBI" id="CHEBI:137386"/>
        <dbReference type="ChEBI" id="CHEBI:137387"/>
        <dbReference type="EC" id="2.1.1.63"/>
    </reaction>
</comment>
<evidence type="ECO:0000256" key="3">
    <source>
        <dbReference type="ARBA" id="ARBA00011918"/>
    </source>
</evidence>
<evidence type="ECO:0000259" key="9">
    <source>
        <dbReference type="Pfam" id="PF01035"/>
    </source>
</evidence>
<evidence type="ECO:0000256" key="1">
    <source>
        <dbReference type="ARBA" id="ARBA00001286"/>
    </source>
</evidence>
<dbReference type="EC" id="2.1.1.63" evidence="3"/>
<dbReference type="GO" id="GO:0032259">
    <property type="term" value="P:methylation"/>
    <property type="evidence" value="ECO:0007669"/>
    <property type="project" value="UniProtKB-KW"/>
</dbReference>
<evidence type="ECO:0000256" key="6">
    <source>
        <dbReference type="ARBA" id="ARBA00022763"/>
    </source>
</evidence>
<dbReference type="FunFam" id="1.10.10.10:FF:000214">
    <property type="entry name" value="Methylated-DNA--protein-cysteine methyltransferase"/>
    <property type="match status" value="1"/>
</dbReference>
<dbReference type="PANTHER" id="PTHR10815">
    <property type="entry name" value="METHYLATED-DNA--PROTEIN-CYSTEINE METHYLTRANSFERASE"/>
    <property type="match status" value="1"/>
</dbReference>
<dbReference type="SUPFAM" id="SSF46767">
    <property type="entry name" value="Methylated DNA-protein cysteine methyltransferase, C-terminal domain"/>
    <property type="match status" value="1"/>
</dbReference>
<sequence>MTSFQKRVYEVVKKIPRGKVLTYKEIAQKIGSPNSARAVGSALNKNYNSKIPCHRVIRSDGKIGKYNRGSKKKINLLKKEGAF</sequence>
<evidence type="ECO:0000313" key="11">
    <source>
        <dbReference type="Proteomes" id="UP000179183"/>
    </source>
</evidence>
<dbReference type="EMBL" id="MHOQ01000033">
    <property type="protein sequence ID" value="OGZ66056.1"/>
    <property type="molecule type" value="Genomic_DNA"/>
</dbReference>
<evidence type="ECO:0000256" key="2">
    <source>
        <dbReference type="ARBA" id="ARBA00008711"/>
    </source>
</evidence>
<dbReference type="GO" id="GO:0006281">
    <property type="term" value="P:DNA repair"/>
    <property type="evidence" value="ECO:0007669"/>
    <property type="project" value="UniProtKB-KW"/>
</dbReference>
<evidence type="ECO:0000256" key="5">
    <source>
        <dbReference type="ARBA" id="ARBA00022679"/>
    </source>
</evidence>
<dbReference type="NCBIfam" id="TIGR00589">
    <property type="entry name" value="ogt"/>
    <property type="match status" value="1"/>
</dbReference>
<comment type="similarity">
    <text evidence="2">Belongs to the MGMT family.</text>
</comment>
<dbReference type="PROSITE" id="PS00374">
    <property type="entry name" value="MGMT"/>
    <property type="match status" value="1"/>
</dbReference>
<feature type="domain" description="Methylated-DNA-[protein]-cysteine S-methyltransferase DNA binding" evidence="9">
    <location>
        <begin position="3"/>
        <end position="82"/>
    </location>
</feature>
<comment type="catalytic activity">
    <reaction evidence="8">
        <text>a 6-O-methyl-2'-deoxyguanosine in DNA + L-cysteinyl-[protein] = S-methyl-L-cysteinyl-[protein] + a 2'-deoxyguanosine in DNA</text>
        <dbReference type="Rhea" id="RHEA:24000"/>
        <dbReference type="Rhea" id="RHEA-COMP:10131"/>
        <dbReference type="Rhea" id="RHEA-COMP:10132"/>
        <dbReference type="Rhea" id="RHEA-COMP:11367"/>
        <dbReference type="Rhea" id="RHEA-COMP:11368"/>
        <dbReference type="ChEBI" id="CHEBI:29950"/>
        <dbReference type="ChEBI" id="CHEBI:82612"/>
        <dbReference type="ChEBI" id="CHEBI:85445"/>
        <dbReference type="ChEBI" id="CHEBI:85448"/>
        <dbReference type="EC" id="2.1.1.63"/>
    </reaction>
</comment>
<dbReference type="GO" id="GO:0003908">
    <property type="term" value="F:methylated-DNA-[protein]-cysteine S-methyltransferase activity"/>
    <property type="evidence" value="ECO:0007669"/>
    <property type="project" value="UniProtKB-EC"/>
</dbReference>
<proteinExistence type="inferred from homology"/>